<protein>
    <submittedName>
        <fullName evidence="2">Methyltransferase family protein</fullName>
    </submittedName>
</protein>
<evidence type="ECO:0000259" key="1">
    <source>
        <dbReference type="Pfam" id="PF13649"/>
    </source>
</evidence>
<accession>A0A4R3LJ79</accession>
<dbReference type="CDD" id="cd02440">
    <property type="entry name" value="AdoMet_MTases"/>
    <property type="match status" value="1"/>
</dbReference>
<dbReference type="OrthoDB" id="9791837at2"/>
<dbReference type="EMBL" id="SMAF01000008">
    <property type="protein sequence ID" value="TCS98564.1"/>
    <property type="molecule type" value="Genomic_DNA"/>
</dbReference>
<dbReference type="Pfam" id="PF13649">
    <property type="entry name" value="Methyltransf_25"/>
    <property type="match status" value="1"/>
</dbReference>
<organism evidence="2 3">
    <name type="scientific">Pseudofulvimonas gallinarii</name>
    <dbReference type="NCBI Taxonomy" id="634155"/>
    <lineage>
        <taxon>Bacteria</taxon>
        <taxon>Pseudomonadati</taxon>
        <taxon>Pseudomonadota</taxon>
        <taxon>Gammaproteobacteria</taxon>
        <taxon>Lysobacterales</taxon>
        <taxon>Rhodanobacteraceae</taxon>
        <taxon>Pseudofulvimonas</taxon>
    </lineage>
</organism>
<comment type="caution">
    <text evidence="2">The sequence shown here is derived from an EMBL/GenBank/DDBJ whole genome shotgun (WGS) entry which is preliminary data.</text>
</comment>
<evidence type="ECO:0000313" key="3">
    <source>
        <dbReference type="Proteomes" id="UP000294599"/>
    </source>
</evidence>
<dbReference type="Gene3D" id="3.40.50.150">
    <property type="entry name" value="Vaccinia Virus protein VP39"/>
    <property type="match status" value="1"/>
</dbReference>
<dbReference type="AlphaFoldDB" id="A0A4R3LJ79"/>
<sequence length="260" mass="29345">MIDPHTAEHFERDRVFHDNTAHVYDQVISEPRALANRYLFGRIGHLVPSGGAQLDLACGTGHMLTRYGARFDCRIGVDQSGGMLEHARRNLERAGLAADTRLENASVFEFLARDSATYRFITCVGFVHHLPPELFADLLDQIRPRLAPDGVLLLAEPVQPKVDRAPGPIARWNARSVMPERAAMIHAIDADDDHEEAPLPEALFLDTPLQRGFRLLGESRGWELFPRNLPERWTDRLAIRLLDALYWRSGYIVVRVLGLS</sequence>
<dbReference type="RefSeq" id="WP_123521715.1">
    <property type="nucleotide sequence ID" value="NZ_JBHLWF010000077.1"/>
</dbReference>
<dbReference type="SUPFAM" id="SSF53335">
    <property type="entry name" value="S-adenosyl-L-methionine-dependent methyltransferases"/>
    <property type="match status" value="1"/>
</dbReference>
<feature type="domain" description="Methyltransferase" evidence="1">
    <location>
        <begin position="54"/>
        <end position="150"/>
    </location>
</feature>
<proteinExistence type="predicted"/>
<keyword evidence="2" id="KW-0489">Methyltransferase</keyword>
<keyword evidence="3" id="KW-1185">Reference proteome</keyword>
<dbReference type="InterPro" id="IPR029063">
    <property type="entry name" value="SAM-dependent_MTases_sf"/>
</dbReference>
<name>A0A4R3LJ79_9GAMM</name>
<dbReference type="GO" id="GO:0008168">
    <property type="term" value="F:methyltransferase activity"/>
    <property type="evidence" value="ECO:0007669"/>
    <property type="project" value="UniProtKB-KW"/>
</dbReference>
<evidence type="ECO:0000313" key="2">
    <source>
        <dbReference type="EMBL" id="TCS98564.1"/>
    </source>
</evidence>
<dbReference type="GO" id="GO:0032259">
    <property type="term" value="P:methylation"/>
    <property type="evidence" value="ECO:0007669"/>
    <property type="project" value="UniProtKB-KW"/>
</dbReference>
<reference evidence="2 3" key="1">
    <citation type="submission" date="2019-03" db="EMBL/GenBank/DDBJ databases">
        <title>Genomic Encyclopedia of Type Strains, Phase IV (KMG-IV): sequencing the most valuable type-strain genomes for metagenomic binning, comparative biology and taxonomic classification.</title>
        <authorList>
            <person name="Goeker M."/>
        </authorList>
    </citation>
    <scope>NUCLEOTIDE SEQUENCE [LARGE SCALE GENOMIC DNA]</scope>
    <source>
        <strain evidence="2 3">DSM 21944</strain>
    </source>
</reference>
<dbReference type="Proteomes" id="UP000294599">
    <property type="component" value="Unassembled WGS sequence"/>
</dbReference>
<keyword evidence="2" id="KW-0808">Transferase</keyword>
<dbReference type="InterPro" id="IPR041698">
    <property type="entry name" value="Methyltransf_25"/>
</dbReference>
<gene>
    <name evidence="2" type="ORF">EDC25_108149</name>
</gene>